<dbReference type="PANTHER" id="PTHR33478">
    <property type="entry name" value="EXTRACELLULAR METALLOPROTEINASE MEP"/>
    <property type="match status" value="1"/>
</dbReference>
<evidence type="ECO:0000256" key="5">
    <source>
        <dbReference type="ARBA" id="ARBA00022670"/>
    </source>
</evidence>
<protein>
    <recommendedName>
        <fullName evidence="12">Extracellular metalloproteinase</fullName>
        <ecNumber evidence="12">3.4.24.-</ecNumber>
    </recommendedName>
    <alternativeName>
        <fullName evidence="12">Fungalysin</fullName>
    </alternativeName>
</protein>
<evidence type="ECO:0000259" key="14">
    <source>
        <dbReference type="Pfam" id="PF07504"/>
    </source>
</evidence>
<evidence type="ECO:0000256" key="3">
    <source>
        <dbReference type="ARBA" id="ARBA00006006"/>
    </source>
</evidence>
<evidence type="ECO:0000313" key="16">
    <source>
        <dbReference type="Proteomes" id="UP001648503"/>
    </source>
</evidence>
<dbReference type="CDD" id="cd09596">
    <property type="entry name" value="M36"/>
    <property type="match status" value="1"/>
</dbReference>
<evidence type="ECO:0000256" key="11">
    <source>
        <dbReference type="ARBA" id="ARBA00023145"/>
    </source>
</evidence>
<dbReference type="InterPro" id="IPR001842">
    <property type="entry name" value="Peptidase_M36"/>
</dbReference>
<keyword evidence="5 12" id="KW-0645">Protease</keyword>
<evidence type="ECO:0000256" key="1">
    <source>
        <dbReference type="ARBA" id="ARBA00001947"/>
    </source>
</evidence>
<dbReference type="InterPro" id="IPR011096">
    <property type="entry name" value="FTP_domain"/>
</dbReference>
<dbReference type="PANTHER" id="PTHR33478:SF1">
    <property type="entry name" value="EXTRACELLULAR METALLOPROTEINASE MEP"/>
    <property type="match status" value="1"/>
</dbReference>
<dbReference type="Proteomes" id="UP001648503">
    <property type="component" value="Unassembled WGS sequence"/>
</dbReference>
<comment type="subcellular location">
    <subcellularLocation>
        <location evidence="2 12">Secreted</location>
    </subcellularLocation>
</comment>
<keyword evidence="16" id="KW-1185">Reference proteome</keyword>
<feature type="region of interest" description="Disordered" evidence="13">
    <location>
        <begin position="259"/>
        <end position="278"/>
    </location>
</feature>
<keyword evidence="10 12" id="KW-0482">Metalloprotease</keyword>
<accession>A0ABQ8ESD8</accession>
<comment type="cofactor">
    <cofactor evidence="1 12">
        <name>Zn(2+)</name>
        <dbReference type="ChEBI" id="CHEBI:29105"/>
    </cofactor>
</comment>
<evidence type="ECO:0000256" key="7">
    <source>
        <dbReference type="ARBA" id="ARBA00022729"/>
    </source>
</evidence>
<keyword evidence="9 12" id="KW-0862">Zinc</keyword>
<evidence type="ECO:0000256" key="2">
    <source>
        <dbReference type="ARBA" id="ARBA00004613"/>
    </source>
</evidence>
<dbReference type="SUPFAM" id="SSF55486">
    <property type="entry name" value="Metalloproteases ('zincins'), catalytic domain"/>
    <property type="match status" value="1"/>
</dbReference>
<keyword evidence="4 12" id="KW-0964">Secreted</keyword>
<evidence type="ECO:0000256" key="12">
    <source>
        <dbReference type="RuleBase" id="RU364017"/>
    </source>
</evidence>
<comment type="similarity">
    <text evidence="3 12">Belongs to the peptidase M36 family.</text>
</comment>
<dbReference type="Gene3D" id="3.10.170.10">
    <property type="match status" value="1"/>
</dbReference>
<dbReference type="Pfam" id="PF02128">
    <property type="entry name" value="Peptidase_M36"/>
    <property type="match status" value="1"/>
</dbReference>
<dbReference type="EMBL" id="JAFCIX010000578">
    <property type="protein sequence ID" value="KAH6585828.1"/>
    <property type="molecule type" value="Genomic_DNA"/>
</dbReference>
<dbReference type="InterPro" id="IPR027268">
    <property type="entry name" value="Peptidase_M4/M1_CTD_sf"/>
</dbReference>
<reference evidence="15 16" key="1">
    <citation type="submission" date="2021-02" db="EMBL/GenBank/DDBJ databases">
        <title>Variation within the Batrachochytrium salamandrivorans European outbreak.</title>
        <authorList>
            <person name="Kelly M."/>
            <person name="Pasmans F."/>
            <person name="Shea T.P."/>
            <person name="Munoz J.F."/>
            <person name="Carranza S."/>
            <person name="Cuomo C.A."/>
            <person name="Martel A."/>
        </authorList>
    </citation>
    <scope>NUCLEOTIDE SEQUENCE [LARGE SCALE GENOMIC DNA]</scope>
    <source>
        <strain evidence="15 16">AMFP18/2</strain>
    </source>
</reference>
<evidence type="ECO:0000256" key="9">
    <source>
        <dbReference type="ARBA" id="ARBA00022833"/>
    </source>
</evidence>
<keyword evidence="6 12" id="KW-0479">Metal-binding</keyword>
<organism evidence="15 16">
    <name type="scientific">Batrachochytrium salamandrivorans</name>
    <dbReference type="NCBI Taxonomy" id="1357716"/>
    <lineage>
        <taxon>Eukaryota</taxon>
        <taxon>Fungi</taxon>
        <taxon>Fungi incertae sedis</taxon>
        <taxon>Chytridiomycota</taxon>
        <taxon>Chytridiomycota incertae sedis</taxon>
        <taxon>Chytridiomycetes</taxon>
        <taxon>Rhizophydiales</taxon>
        <taxon>Rhizophydiales incertae sedis</taxon>
        <taxon>Batrachochytrium</taxon>
    </lineage>
</organism>
<proteinExistence type="inferred from homology"/>
<evidence type="ECO:0000313" key="15">
    <source>
        <dbReference type="EMBL" id="KAH6585828.1"/>
    </source>
</evidence>
<comment type="caution">
    <text evidence="15">The sequence shown here is derived from an EMBL/GenBank/DDBJ whole genome shotgun (WGS) entry which is preliminary data.</text>
</comment>
<evidence type="ECO:0000256" key="13">
    <source>
        <dbReference type="SAM" id="MobiDB-lite"/>
    </source>
</evidence>
<dbReference type="Pfam" id="PF07504">
    <property type="entry name" value="FTP"/>
    <property type="match status" value="1"/>
</dbReference>
<feature type="signal peptide" evidence="12">
    <location>
        <begin position="1"/>
        <end position="19"/>
    </location>
</feature>
<keyword evidence="8 12" id="KW-0378">Hydrolase</keyword>
<dbReference type="EC" id="3.4.24.-" evidence="12"/>
<evidence type="ECO:0000256" key="6">
    <source>
        <dbReference type="ARBA" id="ARBA00022723"/>
    </source>
</evidence>
<keyword evidence="11 12" id="KW-0865">Zymogen</keyword>
<feature type="chain" id="PRO_5044986949" description="Extracellular metalloproteinase" evidence="12">
    <location>
        <begin position="20"/>
        <end position="597"/>
    </location>
</feature>
<evidence type="ECO:0000256" key="4">
    <source>
        <dbReference type="ARBA" id="ARBA00022525"/>
    </source>
</evidence>
<gene>
    <name evidence="15" type="ORF">BASA50_000989</name>
</gene>
<dbReference type="Gene3D" id="1.10.390.10">
    <property type="entry name" value="Neutral Protease Domain 2"/>
    <property type="match status" value="1"/>
</dbReference>
<keyword evidence="7 12" id="KW-0732">Signal</keyword>
<dbReference type="InterPro" id="IPR050371">
    <property type="entry name" value="Fungal_virulence_M36"/>
</dbReference>
<evidence type="ECO:0000256" key="8">
    <source>
        <dbReference type="ARBA" id="ARBA00022801"/>
    </source>
</evidence>
<name>A0ABQ8ESD8_9FUNG</name>
<sequence length="597" mass="65952">MFVPALTLILALTSSAVIAVPIVNNIYKRAVASLDPSSAEFTFYFPESFYESIPHSGAPPSSSSETDDAKTATDYIFKKLDLGENDFKVVDSYTDYFGISHVYGTHMINDVGVSNHQAAAHAKNGEVAFFSTSFGTEQHLAKKDLIISEPKATLDFKQASATASAQLGIPVYSEVEHTFEYVELPDGKVVYAYKFQLRDNPVTKWVEVWCSTTTGEAIQAADFGKEASYQVIARPHRDPTDGFSGLAKVSTEKFTPRRWTDGKVTEGNNAITRDPSGKPTRSIGNDVFYTQFNSREEPGSAANIAAAAVNLFYLTNIMHDISAQYGFTERAGNFQTDNFDLGGKGNDAVIINVLDPSKTNGAEFFTPPDGQPGVMNMYRFTKTTPNRNPGLDNAIVIHEYAHGISDRLTGGPSTASCLNTVEARGMSEGWSDFMAMFFLAKESDTDMTEIPIGAYSENNPKGVRMRLYTTAITINPLTYRSLKTRKGFHDIGEVWTIMLWEVYWNLVTKYGFAKNLYKAEQFEGNIVAMRIIIGGMMTQPCNPTFLAARDAIIATDNLHYQGDHKCEIYRGFAKRGLGLGATDTHKNDFTVPPECRW</sequence>
<evidence type="ECO:0000256" key="10">
    <source>
        <dbReference type="ARBA" id="ARBA00023049"/>
    </source>
</evidence>
<feature type="domain" description="FTP" evidence="14">
    <location>
        <begin position="85"/>
        <end position="134"/>
    </location>
</feature>